<proteinExistence type="predicted"/>
<dbReference type="PANTHER" id="PTHR10658:SF11">
    <property type="entry name" value="VIBRATOR, ISOFORM B"/>
    <property type="match status" value="1"/>
</dbReference>
<dbReference type="PROSITE" id="PS51257">
    <property type="entry name" value="PROKAR_LIPOPROTEIN"/>
    <property type="match status" value="1"/>
</dbReference>
<dbReference type="Gene3D" id="3.40.50.1000">
    <property type="entry name" value="HAD superfamily/HAD-like"/>
    <property type="match status" value="1"/>
</dbReference>
<keyword evidence="2" id="KW-0732">Signal</keyword>
<dbReference type="Pfam" id="PF24694">
    <property type="entry name" value="LNS2_PITM1-3"/>
    <property type="match status" value="1"/>
</dbReference>
<accession>A0A4P2QNN0</accession>
<feature type="compositionally biased region" description="Gly residues" evidence="1">
    <location>
        <begin position="69"/>
        <end position="100"/>
    </location>
</feature>
<feature type="region of interest" description="Disordered" evidence="1">
    <location>
        <begin position="23"/>
        <end position="121"/>
    </location>
</feature>
<dbReference type="GO" id="GO:0031210">
    <property type="term" value="F:phosphatidylcholine binding"/>
    <property type="evidence" value="ECO:0007669"/>
    <property type="project" value="TreeGrafter"/>
</dbReference>
<dbReference type="CDD" id="cd01427">
    <property type="entry name" value="HAD_like"/>
    <property type="match status" value="1"/>
</dbReference>
<dbReference type="EMBL" id="CP012672">
    <property type="protein sequence ID" value="AUX31734.1"/>
    <property type="molecule type" value="Genomic_DNA"/>
</dbReference>
<feature type="domain" description="LNS2/PITP" evidence="3">
    <location>
        <begin position="253"/>
        <end position="409"/>
    </location>
</feature>
<feature type="signal peptide" evidence="2">
    <location>
        <begin position="1"/>
        <end position="23"/>
    </location>
</feature>
<evidence type="ECO:0000256" key="2">
    <source>
        <dbReference type="SAM" id="SignalP"/>
    </source>
</evidence>
<evidence type="ECO:0000313" key="4">
    <source>
        <dbReference type="EMBL" id="AUX31734.1"/>
    </source>
</evidence>
<evidence type="ECO:0000313" key="5">
    <source>
        <dbReference type="Proteomes" id="UP000295497"/>
    </source>
</evidence>
<evidence type="ECO:0000259" key="3">
    <source>
        <dbReference type="SMART" id="SM00775"/>
    </source>
</evidence>
<feature type="chain" id="PRO_5020932940" description="LNS2/PITP domain-containing protein" evidence="2">
    <location>
        <begin position="24"/>
        <end position="418"/>
    </location>
</feature>
<dbReference type="PANTHER" id="PTHR10658">
    <property type="entry name" value="PHOSPHATIDYLINOSITOL TRANSFER PROTEIN"/>
    <property type="match status" value="1"/>
</dbReference>
<gene>
    <name evidence="4" type="ORF">SOCE836_038650</name>
</gene>
<dbReference type="AlphaFoldDB" id="A0A4P2QNN0"/>
<dbReference type="InterPro" id="IPR031315">
    <property type="entry name" value="LNS2/PITP"/>
</dbReference>
<evidence type="ECO:0000256" key="1">
    <source>
        <dbReference type="SAM" id="MobiDB-lite"/>
    </source>
</evidence>
<dbReference type="SUPFAM" id="SSF56784">
    <property type="entry name" value="HAD-like"/>
    <property type="match status" value="1"/>
</dbReference>
<dbReference type="InterPro" id="IPR036412">
    <property type="entry name" value="HAD-like_sf"/>
</dbReference>
<dbReference type="GO" id="GO:0008525">
    <property type="term" value="F:phosphatidylcholine transporter activity"/>
    <property type="evidence" value="ECO:0007669"/>
    <property type="project" value="TreeGrafter"/>
</dbReference>
<reference evidence="4 5" key="1">
    <citation type="submission" date="2015-09" db="EMBL/GenBank/DDBJ databases">
        <title>Sorangium comparison.</title>
        <authorList>
            <person name="Zaburannyi N."/>
            <person name="Bunk B."/>
            <person name="Overmann J."/>
            <person name="Mueller R."/>
        </authorList>
    </citation>
    <scope>NUCLEOTIDE SEQUENCE [LARGE SCALE GENOMIC DNA]</scope>
    <source>
        <strain evidence="4 5">So ce836</strain>
    </source>
</reference>
<sequence length="418" mass="43684">MQTKILLVMATTALAIGCGSADATLGWTPSDEPPGGSSSEGGGDGQGGGDDGEGGGDDGEGGGDDGEGGGDGGGDDGQGGRGGDLASGGGGGSSSGGGLPGPLCDPPPRCDAEPPDPGEELAWDHVSSYIIAGAGSPNHRGRDLFLTPDDPQWIIGKFAYGITDKDLKGERVDIYLLRGCGGAWERLGSATTTEADSTHPEVEGVSDAGGRVYFQIPAAQRLGVGRHRIHMVVRGDLSSADLFIEVVPHGAPMFVSDVDGTLTGTETEEFTSLLLGRLPDAHPHAAAAFHRLVEKGYRPMYLTARPEWLVQRTRDFLDAYGFPPGVVHTTLGLTGAIGDAAARYKTAELQQLFERREMVPAWAFGNTETDAEAYHNAGVMPLTRRVFYRFDDDLLGGRRIDDYGALLAEIDEVPSLCD</sequence>
<dbReference type="Proteomes" id="UP000295497">
    <property type="component" value="Chromosome"/>
</dbReference>
<protein>
    <recommendedName>
        <fullName evidence="3">LNS2/PITP domain-containing protein</fullName>
    </recommendedName>
</protein>
<organism evidence="4 5">
    <name type="scientific">Sorangium cellulosum</name>
    <name type="common">Polyangium cellulosum</name>
    <dbReference type="NCBI Taxonomy" id="56"/>
    <lineage>
        <taxon>Bacteria</taxon>
        <taxon>Pseudomonadati</taxon>
        <taxon>Myxococcota</taxon>
        <taxon>Polyangia</taxon>
        <taxon>Polyangiales</taxon>
        <taxon>Polyangiaceae</taxon>
        <taxon>Sorangium</taxon>
    </lineage>
</organism>
<dbReference type="GO" id="GO:0035091">
    <property type="term" value="F:phosphatidylinositol binding"/>
    <property type="evidence" value="ECO:0007669"/>
    <property type="project" value="TreeGrafter"/>
</dbReference>
<dbReference type="GO" id="GO:0005737">
    <property type="term" value="C:cytoplasm"/>
    <property type="evidence" value="ECO:0007669"/>
    <property type="project" value="TreeGrafter"/>
</dbReference>
<dbReference type="SMART" id="SM00775">
    <property type="entry name" value="LNS2"/>
    <property type="match status" value="1"/>
</dbReference>
<dbReference type="GO" id="GO:0008526">
    <property type="term" value="F:phosphatidylinositol transfer activity"/>
    <property type="evidence" value="ECO:0007669"/>
    <property type="project" value="TreeGrafter"/>
</dbReference>
<feature type="compositionally biased region" description="Acidic residues" evidence="1">
    <location>
        <begin position="50"/>
        <end position="68"/>
    </location>
</feature>
<dbReference type="InterPro" id="IPR023214">
    <property type="entry name" value="HAD_sf"/>
</dbReference>
<name>A0A4P2QNN0_SORCE</name>
<dbReference type="InterPro" id="IPR001666">
    <property type="entry name" value="PI_transfer"/>
</dbReference>
<feature type="compositionally biased region" description="Gly residues" evidence="1">
    <location>
        <begin position="38"/>
        <end position="49"/>
    </location>
</feature>
<dbReference type="Pfam" id="PF24695">
    <property type="entry name" value="PITM1-3"/>
    <property type="match status" value="1"/>
</dbReference>